<proteinExistence type="predicted"/>
<keyword evidence="3" id="KW-1185">Reference proteome</keyword>
<dbReference type="Proteomes" id="UP001519460">
    <property type="component" value="Unassembled WGS sequence"/>
</dbReference>
<evidence type="ECO:0000256" key="1">
    <source>
        <dbReference type="SAM" id="MobiDB-lite"/>
    </source>
</evidence>
<dbReference type="AlphaFoldDB" id="A0ABD0M1X3"/>
<feature type="compositionally biased region" description="Basic and acidic residues" evidence="1">
    <location>
        <begin position="1"/>
        <end position="10"/>
    </location>
</feature>
<organism evidence="2 3">
    <name type="scientific">Batillaria attramentaria</name>
    <dbReference type="NCBI Taxonomy" id="370345"/>
    <lineage>
        <taxon>Eukaryota</taxon>
        <taxon>Metazoa</taxon>
        <taxon>Spiralia</taxon>
        <taxon>Lophotrochozoa</taxon>
        <taxon>Mollusca</taxon>
        <taxon>Gastropoda</taxon>
        <taxon>Caenogastropoda</taxon>
        <taxon>Sorbeoconcha</taxon>
        <taxon>Cerithioidea</taxon>
        <taxon>Batillariidae</taxon>
        <taxon>Batillaria</taxon>
    </lineage>
</organism>
<protein>
    <submittedName>
        <fullName evidence="2">Uncharacterized protein</fullName>
    </submittedName>
</protein>
<evidence type="ECO:0000313" key="3">
    <source>
        <dbReference type="Proteomes" id="UP001519460"/>
    </source>
</evidence>
<reference evidence="2 3" key="1">
    <citation type="journal article" date="2023" name="Sci. Data">
        <title>Genome assembly of the Korean intertidal mud-creeper Batillaria attramentaria.</title>
        <authorList>
            <person name="Patra A.K."/>
            <person name="Ho P.T."/>
            <person name="Jun S."/>
            <person name="Lee S.J."/>
            <person name="Kim Y."/>
            <person name="Won Y.J."/>
        </authorList>
    </citation>
    <scope>NUCLEOTIDE SEQUENCE [LARGE SCALE GENOMIC DNA]</scope>
    <source>
        <strain evidence="2">Wonlab-2016</strain>
    </source>
</reference>
<accession>A0ABD0M1X3</accession>
<dbReference type="EMBL" id="JACVVK020000010">
    <property type="protein sequence ID" value="KAK7505545.1"/>
    <property type="molecule type" value="Genomic_DNA"/>
</dbReference>
<feature type="region of interest" description="Disordered" evidence="1">
    <location>
        <begin position="1"/>
        <end position="22"/>
    </location>
</feature>
<sequence length="90" mass="10271">MQTPEAEGRPLHSQGENGDGLRERSGFLISAGLAALEDTTFLGHVRERQDIERKASSLRQRSRYGKKQDIVKRRKNSSWFPKSHFAEIAF</sequence>
<comment type="caution">
    <text evidence="2">The sequence shown here is derived from an EMBL/GenBank/DDBJ whole genome shotgun (WGS) entry which is preliminary data.</text>
</comment>
<name>A0ABD0M1X3_9CAEN</name>
<gene>
    <name evidence="2" type="ORF">BaRGS_00003290</name>
</gene>
<evidence type="ECO:0000313" key="2">
    <source>
        <dbReference type="EMBL" id="KAK7505545.1"/>
    </source>
</evidence>